<dbReference type="SUPFAM" id="SSF56634">
    <property type="entry name" value="Heme-dependent catalase-like"/>
    <property type="match status" value="1"/>
</dbReference>
<evidence type="ECO:0000313" key="1">
    <source>
        <dbReference type="EMBL" id="KAK9770552.1"/>
    </source>
</evidence>
<proteinExistence type="predicted"/>
<dbReference type="Proteomes" id="UP001465668">
    <property type="component" value="Unassembled WGS sequence"/>
</dbReference>
<name>A0ABR2X9X8_9PEZI</name>
<accession>A0ABR2X9X8</accession>
<dbReference type="PANTHER" id="PTHR36195">
    <property type="entry name" value="DOMAIN PROTEIN, PUTATIVE (AFU_ORTHOLOGUE AFUA_5G01990)-RELATED-RELATED"/>
    <property type="match status" value="1"/>
</dbReference>
<organism evidence="1 2">
    <name type="scientific">Seiridium cardinale</name>
    <dbReference type="NCBI Taxonomy" id="138064"/>
    <lineage>
        <taxon>Eukaryota</taxon>
        <taxon>Fungi</taxon>
        <taxon>Dikarya</taxon>
        <taxon>Ascomycota</taxon>
        <taxon>Pezizomycotina</taxon>
        <taxon>Sordariomycetes</taxon>
        <taxon>Xylariomycetidae</taxon>
        <taxon>Amphisphaeriales</taxon>
        <taxon>Sporocadaceae</taxon>
        <taxon>Seiridium</taxon>
    </lineage>
</organism>
<gene>
    <name evidence="1" type="ORF">SCAR479_12723</name>
</gene>
<comment type="caution">
    <text evidence="1">The sequence shown here is derived from an EMBL/GenBank/DDBJ whole genome shotgun (WGS) entry which is preliminary data.</text>
</comment>
<dbReference type="InterPro" id="IPR020835">
    <property type="entry name" value="Catalase_sf"/>
</dbReference>
<dbReference type="Gene3D" id="2.40.180.10">
    <property type="entry name" value="Catalase core domain"/>
    <property type="match status" value="1"/>
</dbReference>
<evidence type="ECO:0000313" key="2">
    <source>
        <dbReference type="Proteomes" id="UP001465668"/>
    </source>
</evidence>
<reference evidence="1 2" key="1">
    <citation type="submission" date="2024-02" db="EMBL/GenBank/DDBJ databases">
        <title>First draft genome assembly of two strains of Seiridium cardinale.</title>
        <authorList>
            <person name="Emiliani G."/>
            <person name="Scali E."/>
        </authorList>
    </citation>
    <scope>NUCLEOTIDE SEQUENCE [LARGE SCALE GENOMIC DNA]</scope>
    <source>
        <strain evidence="1 2">BM-138-000479</strain>
    </source>
</reference>
<sequence length="371" mass="42755">MQKLSSLATAGVANMSNQQYVKWTDPSVEPQIDDEEQLQRELFDTVQKTQEHNFSIHRHAFRGTHVKTQGIVKGTLTVVPDLPPELARGICSSANAQKPHDIALRYANEPSFLQDDRAPGPRGCGLKIFDVEGDFLDRVGTETKTQDMTFNNAPILELRDLKTTVEIFQIRERHFRDPDKIEPELKKRKDKNLQLAPAQLPNQHFLSYVMYSQSAYRWGDYVAKYALFPTVDAKELEKLKITDDADPEQHSKWVREYFASRDATYDLRVQLCQSISSQPVEDASVQWDETAFPFQTVAKVVFPAGQDSFSTDRRLFWEESMRLNVWYGLREHQPLGSVNRLRRKMYELSEQFRGKRNASSIVDLKSVDQIP</sequence>
<dbReference type="PANTHER" id="PTHR36195:SF4">
    <property type="entry name" value="DOMAIN PROTEIN, PUTATIVE (AFU_ORTHOLOGUE AFUA_5G01990)-RELATED"/>
    <property type="match status" value="1"/>
</dbReference>
<protein>
    <submittedName>
        <fullName evidence="1">Catalase</fullName>
    </submittedName>
</protein>
<keyword evidence="2" id="KW-1185">Reference proteome</keyword>
<dbReference type="EMBL" id="JARVKM010000090">
    <property type="protein sequence ID" value="KAK9770552.1"/>
    <property type="molecule type" value="Genomic_DNA"/>
</dbReference>